<protein>
    <recommendedName>
        <fullName evidence="9 10">Triosephosphate isomerase</fullName>
        <shortName evidence="9">TIM</shortName>
        <shortName evidence="9">TPI</shortName>
        <ecNumber evidence="9 10">5.3.1.1</ecNumber>
    </recommendedName>
    <alternativeName>
        <fullName evidence="9">Triose-phosphate isomerase</fullName>
    </alternativeName>
</protein>
<sequence>MSSPIIIGNWKMNGLTQEAKHIVSTLLTYATNHHNFAKTVVCPPFTQLQLVKEMIESSPFGLGAQDCHFEDKGAHTGDISPAMLQDIGVKYVVLGHSERRKDHQESDQLVLKKTIAAQNKGLLPVVCIGETKQERETNQQEKIVEAQLKGSLPQNFNGLVAYEPIWAIGTGLTANNDQISEMIQFIRKKLVAQYGENGKKISILYGGSVKPGNVRDIYATPELGGVLVGGVSIVPDDFIKLIDIAQEFIRS</sequence>
<comment type="catalytic activity">
    <reaction evidence="9 10">
        <text>D-glyceraldehyde 3-phosphate = dihydroxyacetone phosphate</text>
        <dbReference type="Rhea" id="RHEA:18585"/>
        <dbReference type="ChEBI" id="CHEBI:57642"/>
        <dbReference type="ChEBI" id="CHEBI:59776"/>
        <dbReference type="EC" id="5.3.1.1"/>
    </reaction>
</comment>
<dbReference type="Proteomes" id="UP000247565">
    <property type="component" value="Unassembled WGS sequence"/>
</dbReference>
<dbReference type="RefSeq" id="WP_110438025.1">
    <property type="nucleotide sequence ID" value="NZ_CP046393.1"/>
</dbReference>
<comment type="pathway">
    <text evidence="9 10">Carbohydrate biosynthesis; gluconeogenesis.</text>
</comment>
<comment type="function">
    <text evidence="9">Involved in the gluconeogenesis. Catalyzes stereospecifically the conversion of dihydroxyacetone phosphate (DHAP) to D-glyceraldehyde-3-phosphate (G3P).</text>
</comment>
<evidence type="ECO:0000256" key="7">
    <source>
        <dbReference type="ARBA" id="ARBA00023152"/>
    </source>
</evidence>
<dbReference type="EMBL" id="QGLT01000001">
    <property type="protein sequence ID" value="PXZ01505.1"/>
    <property type="molecule type" value="Genomic_DNA"/>
</dbReference>
<dbReference type="PANTHER" id="PTHR21139">
    <property type="entry name" value="TRIOSEPHOSPHATE ISOMERASE"/>
    <property type="match status" value="1"/>
</dbReference>
<dbReference type="InterPro" id="IPR013785">
    <property type="entry name" value="Aldolase_TIM"/>
</dbReference>
<comment type="catalytic activity">
    <reaction evidence="1">
        <text>L-erythrulose 1-phosphate = D-erythrulose 4-phosphate</text>
        <dbReference type="Rhea" id="RHEA:49588"/>
        <dbReference type="ChEBI" id="CHEBI:58002"/>
        <dbReference type="ChEBI" id="CHEBI:90796"/>
        <dbReference type="EC" id="5.3.1.33"/>
    </reaction>
</comment>
<evidence type="ECO:0000313" key="11">
    <source>
        <dbReference type="EMBL" id="PXZ01505.1"/>
    </source>
</evidence>
<dbReference type="GO" id="GO:0004807">
    <property type="term" value="F:triose-phosphate isomerase activity"/>
    <property type="evidence" value="ECO:0007669"/>
    <property type="project" value="UniProtKB-UniRule"/>
</dbReference>
<evidence type="ECO:0000313" key="12">
    <source>
        <dbReference type="Proteomes" id="UP000247565"/>
    </source>
</evidence>
<evidence type="ECO:0000256" key="6">
    <source>
        <dbReference type="ARBA" id="ARBA00022490"/>
    </source>
</evidence>
<comment type="pathway">
    <text evidence="2 9 10">Carbohydrate degradation; glycolysis; D-glyceraldehyde 3-phosphate from glycerone phosphate: step 1/1.</text>
</comment>
<dbReference type="CDD" id="cd00311">
    <property type="entry name" value="TIM"/>
    <property type="match status" value="1"/>
</dbReference>
<evidence type="ECO:0000256" key="10">
    <source>
        <dbReference type="RuleBase" id="RU363013"/>
    </source>
</evidence>
<evidence type="ECO:0000256" key="2">
    <source>
        <dbReference type="ARBA" id="ARBA00004680"/>
    </source>
</evidence>
<dbReference type="GO" id="GO:0019563">
    <property type="term" value="P:glycerol catabolic process"/>
    <property type="evidence" value="ECO:0007669"/>
    <property type="project" value="TreeGrafter"/>
</dbReference>
<dbReference type="FunFam" id="3.20.20.70:FF:000016">
    <property type="entry name" value="Triosephosphate isomerase"/>
    <property type="match status" value="1"/>
</dbReference>
<comment type="subunit">
    <text evidence="9 10">Homodimer.</text>
</comment>
<reference evidence="11 12" key="1">
    <citation type="submission" date="2018-05" db="EMBL/GenBank/DDBJ databases">
        <title>Reference genomes for bee gut microbiota database.</title>
        <authorList>
            <person name="Ellegaard K.M."/>
        </authorList>
    </citation>
    <scope>NUCLEOTIDE SEQUENCE [LARGE SCALE GENOMIC DNA]</scope>
    <source>
        <strain evidence="11 12">ESL0284</strain>
    </source>
</reference>
<dbReference type="GO" id="GO:0005829">
    <property type="term" value="C:cytosol"/>
    <property type="evidence" value="ECO:0007669"/>
    <property type="project" value="TreeGrafter"/>
</dbReference>
<accession>A0A318MXH8</accession>
<dbReference type="PROSITE" id="PS00171">
    <property type="entry name" value="TIM_1"/>
    <property type="match status" value="1"/>
</dbReference>
<dbReference type="PROSITE" id="PS51440">
    <property type="entry name" value="TIM_2"/>
    <property type="match status" value="1"/>
</dbReference>
<comment type="caution">
    <text evidence="11">The sequence shown here is derived from an EMBL/GenBank/DDBJ whole genome shotgun (WGS) entry which is preliminary data.</text>
</comment>
<feature type="binding site" evidence="9">
    <location>
        <begin position="229"/>
        <end position="230"/>
    </location>
    <ligand>
        <name>substrate</name>
    </ligand>
</feature>
<dbReference type="GO" id="GO:0006094">
    <property type="term" value="P:gluconeogenesis"/>
    <property type="evidence" value="ECO:0007669"/>
    <property type="project" value="UniProtKB-UniRule"/>
</dbReference>
<dbReference type="InterPro" id="IPR000652">
    <property type="entry name" value="Triosephosphate_isomerase"/>
</dbReference>
<feature type="active site" description="Electrophile" evidence="9">
    <location>
        <position position="96"/>
    </location>
</feature>
<dbReference type="InterPro" id="IPR022896">
    <property type="entry name" value="TrioseP_Isoase_bac/euk"/>
</dbReference>
<dbReference type="OrthoDB" id="9809429at2"/>
<dbReference type="PANTHER" id="PTHR21139:SF42">
    <property type="entry name" value="TRIOSEPHOSPHATE ISOMERASE"/>
    <property type="match status" value="1"/>
</dbReference>
<gene>
    <name evidence="9" type="primary">tpiA</name>
    <name evidence="11" type="ORF">DK869_00380</name>
</gene>
<comment type="similarity">
    <text evidence="4 9 10">Belongs to the triosephosphate isomerase family.</text>
</comment>
<dbReference type="UniPathway" id="UPA00109">
    <property type="reaction ID" value="UER00189"/>
</dbReference>
<dbReference type="UniPathway" id="UPA00138"/>
<evidence type="ECO:0000256" key="8">
    <source>
        <dbReference type="ARBA" id="ARBA00023235"/>
    </source>
</evidence>
<dbReference type="GO" id="GO:0006096">
    <property type="term" value="P:glycolytic process"/>
    <property type="evidence" value="ECO:0007669"/>
    <property type="project" value="UniProtKB-UniRule"/>
</dbReference>
<dbReference type="AlphaFoldDB" id="A0A318MXH8"/>
<dbReference type="EC" id="5.3.1.1" evidence="9 10"/>
<feature type="binding site" evidence="9">
    <location>
        <begin position="9"/>
        <end position="11"/>
    </location>
    <ligand>
        <name>substrate</name>
    </ligand>
</feature>
<dbReference type="Gene3D" id="3.20.20.70">
    <property type="entry name" value="Aldolase class I"/>
    <property type="match status" value="1"/>
</dbReference>
<keyword evidence="7 9" id="KW-0324">Glycolysis</keyword>
<dbReference type="HAMAP" id="MF_00147_B">
    <property type="entry name" value="TIM_B"/>
    <property type="match status" value="1"/>
</dbReference>
<comment type="subcellular location">
    <subcellularLocation>
        <location evidence="9 10">Cytoplasm</location>
    </subcellularLocation>
</comment>
<dbReference type="NCBIfam" id="TIGR00419">
    <property type="entry name" value="tim"/>
    <property type="match status" value="1"/>
</dbReference>
<proteinExistence type="inferred from homology"/>
<evidence type="ECO:0000256" key="3">
    <source>
        <dbReference type="ARBA" id="ARBA00004939"/>
    </source>
</evidence>
<dbReference type="Pfam" id="PF00121">
    <property type="entry name" value="TIM"/>
    <property type="match status" value="1"/>
</dbReference>
<feature type="active site" description="Proton acceptor" evidence="9">
    <location>
        <position position="163"/>
    </location>
</feature>
<dbReference type="UniPathway" id="UPA01066"/>
<evidence type="ECO:0000256" key="9">
    <source>
        <dbReference type="HAMAP-Rule" id="MF_00147"/>
    </source>
</evidence>
<keyword evidence="5 9" id="KW-0312">Gluconeogenesis</keyword>
<dbReference type="InterPro" id="IPR020861">
    <property type="entry name" value="Triosephosphate_isomerase_AS"/>
</dbReference>
<keyword evidence="8 9" id="KW-0413">Isomerase</keyword>
<comment type="pathway">
    <text evidence="3">Carbohydrate metabolism; erythritol degradation.</text>
</comment>
<feature type="binding site" evidence="9">
    <location>
        <position position="208"/>
    </location>
    <ligand>
        <name>substrate</name>
    </ligand>
</feature>
<dbReference type="GO" id="GO:0046166">
    <property type="term" value="P:glyceraldehyde-3-phosphate biosynthetic process"/>
    <property type="evidence" value="ECO:0007669"/>
    <property type="project" value="TreeGrafter"/>
</dbReference>
<feature type="binding site" evidence="9">
    <location>
        <position position="169"/>
    </location>
    <ligand>
        <name>substrate</name>
    </ligand>
</feature>
<name>A0A318MXH8_9PROT</name>
<dbReference type="SUPFAM" id="SSF51351">
    <property type="entry name" value="Triosephosphate isomerase (TIM)"/>
    <property type="match status" value="1"/>
</dbReference>
<evidence type="ECO:0000256" key="1">
    <source>
        <dbReference type="ARBA" id="ARBA00000148"/>
    </source>
</evidence>
<evidence type="ECO:0000256" key="5">
    <source>
        <dbReference type="ARBA" id="ARBA00022432"/>
    </source>
</evidence>
<evidence type="ECO:0000256" key="4">
    <source>
        <dbReference type="ARBA" id="ARBA00007422"/>
    </source>
</evidence>
<keyword evidence="6 9" id="KW-0963">Cytoplasm</keyword>
<dbReference type="InterPro" id="IPR035990">
    <property type="entry name" value="TIM_sf"/>
</dbReference>
<organism evidence="11 12">
    <name type="scientific">Commensalibacter melissae</name>
    <dbReference type="NCBI Taxonomy" id="2070537"/>
    <lineage>
        <taxon>Bacteria</taxon>
        <taxon>Pseudomonadati</taxon>
        <taxon>Pseudomonadota</taxon>
        <taxon>Alphaproteobacteria</taxon>
        <taxon>Acetobacterales</taxon>
        <taxon>Acetobacteraceae</taxon>
    </lineage>
</organism>
<keyword evidence="12" id="KW-1185">Reference proteome</keyword>